<comment type="caution">
    <text evidence="10">The sequence shown here is derived from an EMBL/GenBank/DDBJ whole genome shotgun (WGS) entry which is preliminary data.</text>
</comment>
<feature type="transmembrane region" description="Helical" evidence="8">
    <location>
        <begin position="170"/>
        <end position="192"/>
    </location>
</feature>
<dbReference type="InterPro" id="IPR042094">
    <property type="entry name" value="T2SS_GspF_sf"/>
</dbReference>
<dbReference type="AlphaFoldDB" id="A0A1F4TPS1"/>
<gene>
    <name evidence="10" type="ORF">A2462_04935</name>
</gene>
<reference evidence="10 11" key="1">
    <citation type="journal article" date="2016" name="Nat. Commun.">
        <title>Thousands of microbial genomes shed light on interconnected biogeochemical processes in an aquifer system.</title>
        <authorList>
            <person name="Anantharaman K."/>
            <person name="Brown C.T."/>
            <person name="Hug L.A."/>
            <person name="Sharon I."/>
            <person name="Castelle C.J."/>
            <person name="Probst A.J."/>
            <person name="Thomas B.C."/>
            <person name="Singh A."/>
            <person name="Wilkins M.J."/>
            <person name="Karaoz U."/>
            <person name="Brodie E.L."/>
            <person name="Williams K.H."/>
            <person name="Hubbard S.S."/>
            <person name="Banfield J.F."/>
        </authorList>
    </citation>
    <scope>NUCLEOTIDE SEQUENCE [LARGE SCALE GENOMIC DNA]</scope>
</reference>
<keyword evidence="3" id="KW-1003">Cell membrane</keyword>
<evidence type="ECO:0000256" key="1">
    <source>
        <dbReference type="ARBA" id="ARBA00004429"/>
    </source>
</evidence>
<keyword evidence="7 8" id="KW-0472">Membrane</keyword>
<evidence type="ECO:0000259" key="9">
    <source>
        <dbReference type="Pfam" id="PF00482"/>
    </source>
</evidence>
<dbReference type="EMBL" id="MEUI01000014">
    <property type="protein sequence ID" value="OGC34656.1"/>
    <property type="molecule type" value="Genomic_DNA"/>
</dbReference>
<comment type="similarity">
    <text evidence="2">Belongs to the GSP F family.</text>
</comment>
<dbReference type="InterPro" id="IPR018076">
    <property type="entry name" value="T2SS_GspF_dom"/>
</dbReference>
<feature type="domain" description="Type II secretion system protein GspF" evidence="9">
    <location>
        <begin position="70"/>
        <end position="193"/>
    </location>
</feature>
<dbReference type="PANTHER" id="PTHR30012:SF4">
    <property type="entry name" value="MSHA BIOGENESIS PROTEIN MSHG"/>
    <property type="match status" value="1"/>
</dbReference>
<accession>A0A1F4TPS1</accession>
<dbReference type="GO" id="GO:0015628">
    <property type="term" value="P:protein secretion by the type II secretion system"/>
    <property type="evidence" value="ECO:0007669"/>
    <property type="project" value="TreeGrafter"/>
</dbReference>
<name>A0A1F4TPS1_UNCSA</name>
<feature type="transmembrane region" description="Helical" evidence="8">
    <location>
        <begin position="376"/>
        <end position="397"/>
    </location>
</feature>
<evidence type="ECO:0000256" key="5">
    <source>
        <dbReference type="ARBA" id="ARBA00022692"/>
    </source>
</evidence>
<protein>
    <recommendedName>
        <fullName evidence="9">Type II secretion system protein GspF domain-containing protein</fullName>
    </recommendedName>
</protein>
<dbReference type="Proteomes" id="UP000177309">
    <property type="component" value="Unassembled WGS sequence"/>
</dbReference>
<feature type="transmembrane region" description="Helical" evidence="8">
    <location>
        <begin position="223"/>
        <end position="242"/>
    </location>
</feature>
<keyword evidence="4" id="KW-0997">Cell inner membrane</keyword>
<evidence type="ECO:0000256" key="8">
    <source>
        <dbReference type="SAM" id="Phobius"/>
    </source>
</evidence>
<dbReference type="Gene3D" id="1.20.81.30">
    <property type="entry name" value="Type II secretion system (T2SS), domain F"/>
    <property type="match status" value="2"/>
</dbReference>
<evidence type="ECO:0000313" key="11">
    <source>
        <dbReference type="Proteomes" id="UP000177309"/>
    </source>
</evidence>
<dbReference type="FunFam" id="1.20.81.30:FF:000001">
    <property type="entry name" value="Type II secretion system protein F"/>
    <property type="match status" value="2"/>
</dbReference>
<evidence type="ECO:0000256" key="3">
    <source>
        <dbReference type="ARBA" id="ARBA00022475"/>
    </source>
</evidence>
<organism evidence="10 11">
    <name type="scientific">candidate division WOR-1 bacterium RIFOXYC2_FULL_41_25</name>
    <dbReference type="NCBI Taxonomy" id="1802586"/>
    <lineage>
        <taxon>Bacteria</taxon>
        <taxon>Bacillati</taxon>
        <taxon>Saganbacteria</taxon>
    </lineage>
</organism>
<evidence type="ECO:0000256" key="7">
    <source>
        <dbReference type="ARBA" id="ARBA00023136"/>
    </source>
</evidence>
<feature type="domain" description="Type II secretion system protein GspF" evidence="9">
    <location>
        <begin position="273"/>
        <end position="395"/>
    </location>
</feature>
<dbReference type="InterPro" id="IPR003004">
    <property type="entry name" value="GspF/PilC"/>
</dbReference>
<keyword evidence="6 8" id="KW-1133">Transmembrane helix</keyword>
<proteinExistence type="inferred from homology"/>
<sequence>MSKFNYKGRDAFGEPIQGDLEAISQQEAAKKLTAQGLFPTEISAKGLLVDFSGLLLNWGGHVNNNDLLIFFKQLGVLISAGVTIFESLAAVEEQLSEGCLKSVVANLKTEIELGATLSEALARHQQTFSPLMISMVQAGEGGGVMEEVIHKIASFLEKDIKFYQNVKNALRYPTIILGVLSVAFVLMIAFIIPRFSAVFSTFKTELPLPTRILLGFNYVIVNYWWLLISLSGLALFSLRWYIGTKVGRLRWDGFLLKLPLIGKLIKKLSLARFFRMLSSMISSGVPIEHGLEISADTADNLVIARAVLSIRERVIMGTSLSQAMKGSGLFPVTSVHMIAVGERSGSLDKMLLKSADYFSEEADYTVSNLMAYFEPLLILVMAIFVLLFAMGVFLPMWDTIKLYSTH</sequence>
<evidence type="ECO:0000256" key="2">
    <source>
        <dbReference type="ARBA" id="ARBA00005745"/>
    </source>
</evidence>
<dbReference type="PRINTS" id="PR00812">
    <property type="entry name" value="BCTERIALGSPF"/>
</dbReference>
<dbReference type="PANTHER" id="PTHR30012">
    <property type="entry name" value="GENERAL SECRETION PATHWAY PROTEIN"/>
    <property type="match status" value="1"/>
</dbReference>
<evidence type="ECO:0000256" key="4">
    <source>
        <dbReference type="ARBA" id="ARBA00022519"/>
    </source>
</evidence>
<evidence type="ECO:0000256" key="6">
    <source>
        <dbReference type="ARBA" id="ARBA00022989"/>
    </source>
</evidence>
<comment type="subcellular location">
    <subcellularLocation>
        <location evidence="1">Cell inner membrane</location>
        <topology evidence="1">Multi-pass membrane protein</topology>
    </subcellularLocation>
</comment>
<keyword evidence="5 8" id="KW-0812">Transmembrane</keyword>
<evidence type="ECO:0000313" key="10">
    <source>
        <dbReference type="EMBL" id="OGC34656.1"/>
    </source>
</evidence>
<dbReference type="Pfam" id="PF00482">
    <property type="entry name" value="T2SSF"/>
    <property type="match status" value="2"/>
</dbReference>
<dbReference type="GO" id="GO:0005886">
    <property type="term" value="C:plasma membrane"/>
    <property type="evidence" value="ECO:0007669"/>
    <property type="project" value="UniProtKB-SubCell"/>
</dbReference>